<keyword evidence="9" id="KW-1185">Reference proteome</keyword>
<comment type="catalytic activity">
    <reaction evidence="5 6">
        <text>cytidine(34) in tRNA(Ile2) + L-lysine + ATP = lysidine(34) in tRNA(Ile2) + AMP + diphosphate + H(+)</text>
        <dbReference type="Rhea" id="RHEA:43744"/>
        <dbReference type="Rhea" id="RHEA-COMP:10625"/>
        <dbReference type="Rhea" id="RHEA-COMP:10670"/>
        <dbReference type="ChEBI" id="CHEBI:15378"/>
        <dbReference type="ChEBI" id="CHEBI:30616"/>
        <dbReference type="ChEBI" id="CHEBI:32551"/>
        <dbReference type="ChEBI" id="CHEBI:33019"/>
        <dbReference type="ChEBI" id="CHEBI:82748"/>
        <dbReference type="ChEBI" id="CHEBI:83665"/>
        <dbReference type="ChEBI" id="CHEBI:456215"/>
        <dbReference type="EC" id="6.3.4.19"/>
    </reaction>
</comment>
<keyword evidence="4 6" id="KW-0067">ATP-binding</keyword>
<dbReference type="SUPFAM" id="SSF52402">
    <property type="entry name" value="Adenine nucleotide alpha hydrolases-like"/>
    <property type="match status" value="1"/>
</dbReference>
<keyword evidence="1 6" id="KW-0436">Ligase</keyword>
<comment type="domain">
    <text evidence="6">The N-terminal region contains the highly conserved SGGXDS motif, predicted to be a P-loop motif involved in ATP binding.</text>
</comment>
<keyword evidence="3 6" id="KW-0547">Nucleotide-binding</keyword>
<organism evidence="8 9">
    <name type="scientific">Chelatococcus albus</name>
    <dbReference type="NCBI Taxonomy" id="3047466"/>
    <lineage>
        <taxon>Bacteria</taxon>
        <taxon>Pseudomonadati</taxon>
        <taxon>Pseudomonadota</taxon>
        <taxon>Alphaproteobacteria</taxon>
        <taxon>Hyphomicrobiales</taxon>
        <taxon>Chelatococcaceae</taxon>
        <taxon>Chelatococcus</taxon>
    </lineage>
</organism>
<evidence type="ECO:0000256" key="1">
    <source>
        <dbReference type="ARBA" id="ARBA00022598"/>
    </source>
</evidence>
<comment type="subcellular location">
    <subcellularLocation>
        <location evidence="6">Cytoplasm</location>
    </subcellularLocation>
</comment>
<dbReference type="PANTHER" id="PTHR43033">
    <property type="entry name" value="TRNA(ILE)-LYSIDINE SYNTHASE-RELATED"/>
    <property type="match status" value="1"/>
</dbReference>
<reference evidence="8 9" key="1">
    <citation type="submission" date="2023-05" db="EMBL/GenBank/DDBJ databases">
        <title>Chelatococcus sp. nov., a moderately thermophilic bacterium isolated from hot spring microbial mat.</title>
        <authorList>
            <person name="Hu C.-J."/>
            <person name="Li W.-J."/>
        </authorList>
    </citation>
    <scope>NUCLEOTIDE SEQUENCE [LARGE SCALE GENOMIC DNA]</scope>
    <source>
        <strain evidence="8 9">SYSU G07232</strain>
    </source>
</reference>
<evidence type="ECO:0000256" key="2">
    <source>
        <dbReference type="ARBA" id="ARBA00022694"/>
    </source>
</evidence>
<dbReference type="CDD" id="cd01992">
    <property type="entry name" value="TilS_N"/>
    <property type="match status" value="1"/>
</dbReference>
<dbReference type="InterPro" id="IPR012795">
    <property type="entry name" value="tRNA_Ile_lys_synt_N"/>
</dbReference>
<name>A0ABT7AFS9_9HYPH</name>
<dbReference type="InterPro" id="IPR012094">
    <property type="entry name" value="tRNA_Ile_lys_synt"/>
</dbReference>
<dbReference type="PANTHER" id="PTHR43033:SF1">
    <property type="entry name" value="TRNA(ILE)-LYSIDINE SYNTHASE-RELATED"/>
    <property type="match status" value="1"/>
</dbReference>
<dbReference type="Proteomes" id="UP001321492">
    <property type="component" value="Unassembled WGS sequence"/>
</dbReference>
<dbReference type="EC" id="6.3.4.19" evidence="6"/>
<gene>
    <name evidence="6 8" type="primary">tilS</name>
    <name evidence="8" type="ORF">QNA08_08330</name>
</gene>
<accession>A0ABT7AFS9</accession>
<evidence type="ECO:0000256" key="3">
    <source>
        <dbReference type="ARBA" id="ARBA00022741"/>
    </source>
</evidence>
<proteinExistence type="inferred from homology"/>
<comment type="similarity">
    <text evidence="6">Belongs to the tRNA(Ile)-lysidine synthase family.</text>
</comment>
<dbReference type="HAMAP" id="MF_01161">
    <property type="entry name" value="tRNA_Ile_lys_synt"/>
    <property type="match status" value="1"/>
</dbReference>
<evidence type="ECO:0000256" key="4">
    <source>
        <dbReference type="ARBA" id="ARBA00022840"/>
    </source>
</evidence>
<dbReference type="NCBIfam" id="TIGR02432">
    <property type="entry name" value="lysidine_TilS_N"/>
    <property type="match status" value="1"/>
</dbReference>
<evidence type="ECO:0000259" key="7">
    <source>
        <dbReference type="Pfam" id="PF01171"/>
    </source>
</evidence>
<dbReference type="GO" id="GO:0032267">
    <property type="term" value="F:tRNA(Ile)-lysidine synthase activity"/>
    <property type="evidence" value="ECO:0007669"/>
    <property type="project" value="UniProtKB-EC"/>
</dbReference>
<evidence type="ECO:0000256" key="6">
    <source>
        <dbReference type="HAMAP-Rule" id="MF_01161"/>
    </source>
</evidence>
<dbReference type="InterPro" id="IPR011063">
    <property type="entry name" value="TilS/TtcA_N"/>
</dbReference>
<evidence type="ECO:0000313" key="8">
    <source>
        <dbReference type="EMBL" id="MDJ1158237.1"/>
    </source>
</evidence>
<sequence>MTQVASPLSPGEIADLCAPFLGASKILLAVSGGPDSLALLLIVHRWLRVTPGAPPVAVATVDHRLRSEAAAEAAAVAAHCRRLDLPHAVLVWEGGKPAHGLQEAAREARYRLLADHARAIGADRIVTAHHRDDQAETVLMRLARGSGVGGLAAMRPATEIAPGLVLLRPFLTLPKARLVATVAEAGLIAAEDASNRDLRFARAALRARQAARTSLGLTDERLARLAERAARAEAALEVVAATRHRALVRREEGRALIAAALFDEPAEIQLRVMRRTIEATAPSVVPLRLERLEALAAALGEARRERRTLTRSLAGTIVSLASDGSLLVSVERPRRRGRGS</sequence>
<protein>
    <recommendedName>
        <fullName evidence="6">tRNA(Ile)-lysidine synthase</fullName>
        <ecNumber evidence="6">6.3.4.19</ecNumber>
    </recommendedName>
    <alternativeName>
        <fullName evidence="6">tRNA(Ile)-2-lysyl-cytidine synthase</fullName>
    </alternativeName>
    <alternativeName>
        <fullName evidence="6">tRNA(Ile)-lysidine synthetase</fullName>
    </alternativeName>
</protein>
<feature type="domain" description="tRNA(Ile)-lysidine/2-thiocytidine synthase N-terminal" evidence="7">
    <location>
        <begin position="25"/>
        <end position="207"/>
    </location>
</feature>
<comment type="caution">
    <text evidence="8">The sequence shown here is derived from an EMBL/GenBank/DDBJ whole genome shotgun (WGS) entry which is preliminary data.</text>
</comment>
<dbReference type="Pfam" id="PF01171">
    <property type="entry name" value="ATP_bind_3"/>
    <property type="match status" value="1"/>
</dbReference>
<feature type="binding site" evidence="6">
    <location>
        <begin position="31"/>
        <end position="36"/>
    </location>
    <ligand>
        <name>ATP</name>
        <dbReference type="ChEBI" id="CHEBI:30616"/>
    </ligand>
</feature>
<dbReference type="RefSeq" id="WP_283740232.1">
    <property type="nucleotide sequence ID" value="NZ_JASJEV010000004.1"/>
</dbReference>
<keyword evidence="2 6" id="KW-0819">tRNA processing</keyword>
<dbReference type="InterPro" id="IPR014729">
    <property type="entry name" value="Rossmann-like_a/b/a_fold"/>
</dbReference>
<comment type="function">
    <text evidence="6">Ligates lysine onto the cytidine present at position 34 of the AUA codon-specific tRNA(Ile) that contains the anticodon CAU, in an ATP-dependent manner. Cytidine is converted to lysidine, thus changing the amino acid specificity of the tRNA from methionine to isoleucine.</text>
</comment>
<dbReference type="EMBL" id="JASJEV010000004">
    <property type="protein sequence ID" value="MDJ1158237.1"/>
    <property type="molecule type" value="Genomic_DNA"/>
</dbReference>
<keyword evidence="6" id="KW-0963">Cytoplasm</keyword>
<evidence type="ECO:0000313" key="9">
    <source>
        <dbReference type="Proteomes" id="UP001321492"/>
    </source>
</evidence>
<evidence type="ECO:0000256" key="5">
    <source>
        <dbReference type="ARBA" id="ARBA00048539"/>
    </source>
</evidence>
<dbReference type="Gene3D" id="3.40.50.620">
    <property type="entry name" value="HUPs"/>
    <property type="match status" value="1"/>
</dbReference>